<evidence type="ECO:0000259" key="1">
    <source>
        <dbReference type="Pfam" id="PF12697"/>
    </source>
</evidence>
<dbReference type="SUPFAM" id="SSF53474">
    <property type="entry name" value="alpha/beta-Hydrolases"/>
    <property type="match status" value="1"/>
</dbReference>
<organism evidence="2 3">
    <name type="scientific">Thalassolituus pacificus</name>
    <dbReference type="NCBI Taxonomy" id="2975440"/>
    <lineage>
        <taxon>Bacteria</taxon>
        <taxon>Pseudomonadati</taxon>
        <taxon>Pseudomonadota</taxon>
        <taxon>Gammaproteobacteria</taxon>
        <taxon>Oceanospirillales</taxon>
        <taxon>Oceanospirillaceae</taxon>
        <taxon>Thalassolituus</taxon>
    </lineage>
</organism>
<dbReference type="PANTHER" id="PTHR37017:SF11">
    <property type="entry name" value="ESTERASE_LIPASE_THIOESTERASE DOMAIN-CONTAINING PROTEIN"/>
    <property type="match status" value="1"/>
</dbReference>
<evidence type="ECO:0000313" key="3">
    <source>
        <dbReference type="Proteomes" id="UP001147830"/>
    </source>
</evidence>
<reference evidence="2" key="2">
    <citation type="submission" date="2022-08" db="EMBL/GenBank/DDBJ databases">
        <authorList>
            <person name="Dong C."/>
        </authorList>
    </citation>
    <scope>NUCLEOTIDE SEQUENCE</scope>
    <source>
        <strain evidence="2">59MF3M-4</strain>
    </source>
</reference>
<accession>A0A9X2WER8</accession>
<feature type="domain" description="AB hydrolase-1" evidence="1">
    <location>
        <begin position="7"/>
        <end position="247"/>
    </location>
</feature>
<proteinExistence type="predicted"/>
<sequence length="271" mass="29221">MKPPLNVLLIHGAWAGSWVWDELQPRLQALGYATCAVDLPGNGQDQTPPEQVNLDLYLQHLQAQIGRASSATSNVAPWVVIAHSGAGVIATALAEAMPERIAGLVYIAGMMLPSGMGFAELIRRLQHQHPQVAGIGPYLLWNTAHTLSRVPPIAAREIFFQDMNDESAMAAAVRLSAQPESGRALVAEWSAERAGRIPRLYIEATLDRSVVLPLQRAMQELVPGAHIESLISGHAPQVSMPDAVIQALEPFLHGLAPELGAFPLKMCGHEK</sequence>
<dbReference type="RefSeq" id="WP_260975813.1">
    <property type="nucleotide sequence ID" value="NZ_JAOANI010000015.1"/>
</dbReference>
<dbReference type="AlphaFoldDB" id="A0A9X2WER8"/>
<dbReference type="InterPro" id="IPR029058">
    <property type="entry name" value="AB_hydrolase_fold"/>
</dbReference>
<dbReference type="EMBL" id="JAOANI010000015">
    <property type="protein sequence ID" value="MCT7358919.1"/>
    <property type="molecule type" value="Genomic_DNA"/>
</dbReference>
<dbReference type="InterPro" id="IPR000073">
    <property type="entry name" value="AB_hydrolase_1"/>
</dbReference>
<name>A0A9X2WER8_9GAMM</name>
<reference evidence="2" key="1">
    <citation type="journal article" date="2022" name="Front. Microbiol.">
        <title>Genome-based taxonomic rearrangement of Oceanobacter-related bacteria including the description of Thalassolituus hydrocarbonoclasticus sp. nov. and Thalassolituus pacificus sp. nov. and emended description of the genus Thalassolituus.</title>
        <authorList>
            <person name="Dong C."/>
            <person name="Wei L."/>
            <person name="Wang J."/>
            <person name="Lai Q."/>
            <person name="Huang Z."/>
            <person name="Shao Z."/>
        </authorList>
    </citation>
    <scope>NUCLEOTIDE SEQUENCE</scope>
    <source>
        <strain evidence="2">59MF3M-4</strain>
    </source>
</reference>
<dbReference type="Pfam" id="PF12697">
    <property type="entry name" value="Abhydrolase_6"/>
    <property type="match status" value="1"/>
</dbReference>
<dbReference type="Proteomes" id="UP001147830">
    <property type="component" value="Unassembled WGS sequence"/>
</dbReference>
<dbReference type="Gene3D" id="3.40.50.1820">
    <property type="entry name" value="alpha/beta hydrolase"/>
    <property type="match status" value="1"/>
</dbReference>
<evidence type="ECO:0000313" key="2">
    <source>
        <dbReference type="EMBL" id="MCT7358919.1"/>
    </source>
</evidence>
<keyword evidence="3" id="KW-1185">Reference proteome</keyword>
<comment type="caution">
    <text evidence="2">The sequence shown here is derived from an EMBL/GenBank/DDBJ whole genome shotgun (WGS) entry which is preliminary data.</text>
</comment>
<protein>
    <submittedName>
        <fullName evidence="2">Alpha/beta fold hydrolase</fullName>
    </submittedName>
</protein>
<keyword evidence="2" id="KW-0378">Hydrolase</keyword>
<dbReference type="PANTHER" id="PTHR37017">
    <property type="entry name" value="AB HYDROLASE-1 DOMAIN-CONTAINING PROTEIN-RELATED"/>
    <property type="match status" value="1"/>
</dbReference>
<dbReference type="GO" id="GO:0016787">
    <property type="term" value="F:hydrolase activity"/>
    <property type="evidence" value="ECO:0007669"/>
    <property type="project" value="UniProtKB-KW"/>
</dbReference>
<dbReference type="InterPro" id="IPR052897">
    <property type="entry name" value="Sec-Metab_Biosynth_Hydrolase"/>
</dbReference>
<gene>
    <name evidence="2" type="ORF">NYR02_07810</name>
</gene>